<dbReference type="EMBL" id="JARQZJ010000093">
    <property type="protein sequence ID" value="KAK9884445.1"/>
    <property type="molecule type" value="Genomic_DNA"/>
</dbReference>
<dbReference type="PANTHER" id="PTHR43157:SF31">
    <property type="entry name" value="PHOSPHATIDYLINOSITOL-GLYCAN BIOSYNTHESIS CLASS F PROTEIN"/>
    <property type="match status" value="1"/>
</dbReference>
<dbReference type="Gene3D" id="3.40.50.720">
    <property type="entry name" value="NAD(P)-binding Rossmann-like Domain"/>
    <property type="match status" value="1"/>
</dbReference>
<comment type="caution">
    <text evidence="2">The sequence shown here is derived from an EMBL/GenBank/DDBJ whole genome shotgun (WGS) entry which is preliminary data.</text>
</comment>
<evidence type="ECO:0000313" key="2">
    <source>
        <dbReference type="EMBL" id="KAK9884445.1"/>
    </source>
</evidence>
<keyword evidence="1" id="KW-0560">Oxidoreductase</keyword>
<dbReference type="Pfam" id="PF00106">
    <property type="entry name" value="adh_short"/>
    <property type="match status" value="1"/>
</dbReference>
<keyword evidence="3" id="KW-1185">Reference proteome</keyword>
<evidence type="ECO:0000313" key="3">
    <source>
        <dbReference type="Proteomes" id="UP001431783"/>
    </source>
</evidence>
<dbReference type="SUPFAM" id="SSF51735">
    <property type="entry name" value="NAD(P)-binding Rossmann-fold domains"/>
    <property type="match status" value="1"/>
</dbReference>
<evidence type="ECO:0008006" key="4">
    <source>
        <dbReference type="Google" id="ProtNLM"/>
    </source>
</evidence>
<dbReference type="AlphaFoldDB" id="A0AAW1UTR8"/>
<gene>
    <name evidence="2" type="ORF">WA026_007291</name>
</gene>
<sequence length="266" mass="30134">MRGCKVIIACRSNAEKEVNKIKELTDNPNITSKRLNLCSLKSVRAFAEEIKNTEPKIDILINNAGALVTSQKISEDGLNALMQTNYFGAFLLTHLLLEPLKASKGRVVFLTSALAYKHELTLQNLNMTEFESKEMMSTIYPNSKLCNILAAQEFAKKMNKLEIKVNCADPGIAYTQIFLPYTSLEGDSWSKMFLRALSTPFVKEPIEAAQTTFHLAISEELEEENGELYFRCKPFRKPDILSDQQFVAEIWRKSEELVGLKPDEKL</sequence>
<name>A0AAW1UTR8_9CUCU</name>
<dbReference type="InterPro" id="IPR002347">
    <property type="entry name" value="SDR_fam"/>
</dbReference>
<dbReference type="Proteomes" id="UP001431783">
    <property type="component" value="Unassembled WGS sequence"/>
</dbReference>
<accession>A0AAW1UTR8</accession>
<evidence type="ECO:0000256" key="1">
    <source>
        <dbReference type="ARBA" id="ARBA00023002"/>
    </source>
</evidence>
<reference evidence="2 3" key="1">
    <citation type="submission" date="2023-03" db="EMBL/GenBank/DDBJ databases">
        <title>Genome insight into feeding habits of ladybird beetles.</title>
        <authorList>
            <person name="Li H.-S."/>
            <person name="Huang Y.-H."/>
            <person name="Pang H."/>
        </authorList>
    </citation>
    <scope>NUCLEOTIDE SEQUENCE [LARGE SCALE GENOMIC DNA]</scope>
    <source>
        <strain evidence="2">SYSU_2023b</strain>
        <tissue evidence="2">Whole body</tissue>
    </source>
</reference>
<dbReference type="InterPro" id="IPR036291">
    <property type="entry name" value="NAD(P)-bd_dom_sf"/>
</dbReference>
<proteinExistence type="predicted"/>
<dbReference type="GO" id="GO:0016491">
    <property type="term" value="F:oxidoreductase activity"/>
    <property type="evidence" value="ECO:0007669"/>
    <property type="project" value="UniProtKB-KW"/>
</dbReference>
<dbReference type="PRINTS" id="PR00081">
    <property type="entry name" value="GDHRDH"/>
</dbReference>
<protein>
    <recommendedName>
        <fullName evidence="4">Retinol dehydrogenase 14</fullName>
    </recommendedName>
</protein>
<dbReference type="PANTHER" id="PTHR43157">
    <property type="entry name" value="PHOSPHATIDYLINOSITOL-GLYCAN BIOSYNTHESIS CLASS F PROTEIN-RELATED"/>
    <property type="match status" value="1"/>
</dbReference>
<organism evidence="2 3">
    <name type="scientific">Henosepilachna vigintioctopunctata</name>
    <dbReference type="NCBI Taxonomy" id="420089"/>
    <lineage>
        <taxon>Eukaryota</taxon>
        <taxon>Metazoa</taxon>
        <taxon>Ecdysozoa</taxon>
        <taxon>Arthropoda</taxon>
        <taxon>Hexapoda</taxon>
        <taxon>Insecta</taxon>
        <taxon>Pterygota</taxon>
        <taxon>Neoptera</taxon>
        <taxon>Endopterygota</taxon>
        <taxon>Coleoptera</taxon>
        <taxon>Polyphaga</taxon>
        <taxon>Cucujiformia</taxon>
        <taxon>Coccinelloidea</taxon>
        <taxon>Coccinellidae</taxon>
        <taxon>Epilachninae</taxon>
        <taxon>Epilachnini</taxon>
        <taxon>Henosepilachna</taxon>
    </lineage>
</organism>